<sequence>MRIHVDAHLCTGHGMCAAMAPAVYELDDVGFCAVDDADVAPGDYDAAQKGVTACPEQAITLEGD</sequence>
<dbReference type="Gene3D" id="3.30.70.20">
    <property type="match status" value="1"/>
</dbReference>
<evidence type="ECO:0000256" key="1">
    <source>
        <dbReference type="ARBA" id="ARBA00001927"/>
    </source>
</evidence>
<dbReference type="OrthoDB" id="3215519at2"/>
<keyword evidence="9" id="KW-1185">Reference proteome</keyword>
<reference evidence="8 9" key="2">
    <citation type="submission" date="2018-06" db="EMBL/GenBank/DDBJ databases">
        <title>Sequencing of bacterial isolates from soil warming experiment in Harvard Forest, Massachusetts, USA.</title>
        <authorList>
            <person name="Deangelis K.PhD."/>
        </authorList>
    </citation>
    <scope>NUCLEOTIDE SEQUENCE [LARGE SCALE GENOMIC DNA]</scope>
    <source>
        <strain evidence="8 9">GAS496</strain>
    </source>
</reference>
<dbReference type="GO" id="GO:0046872">
    <property type="term" value="F:metal ion binding"/>
    <property type="evidence" value="ECO:0007669"/>
    <property type="project" value="UniProtKB-KW"/>
</dbReference>
<accession>A0A318HG30</accession>
<gene>
    <name evidence="8" type="ORF">C8E89_12772</name>
</gene>
<organism evidence="8 9">
    <name type="scientific">Mycolicibacterium moriokaense</name>
    <dbReference type="NCBI Taxonomy" id="39691"/>
    <lineage>
        <taxon>Bacteria</taxon>
        <taxon>Bacillati</taxon>
        <taxon>Actinomycetota</taxon>
        <taxon>Actinomycetes</taxon>
        <taxon>Mycobacteriales</taxon>
        <taxon>Mycobacteriaceae</taxon>
        <taxon>Mycolicibacterium</taxon>
    </lineage>
</organism>
<keyword evidence="6" id="KW-0411">Iron-sulfur</keyword>
<dbReference type="GO" id="GO:0051538">
    <property type="term" value="F:3 iron, 4 sulfur cluster binding"/>
    <property type="evidence" value="ECO:0007669"/>
    <property type="project" value="UniProtKB-KW"/>
</dbReference>
<evidence type="ECO:0000256" key="5">
    <source>
        <dbReference type="ARBA" id="ARBA00023004"/>
    </source>
</evidence>
<proteinExistence type="predicted"/>
<evidence type="ECO:0000256" key="3">
    <source>
        <dbReference type="ARBA" id="ARBA00022723"/>
    </source>
</evidence>
<dbReference type="RefSeq" id="WP_110319408.1">
    <property type="nucleotide sequence ID" value="NZ_QJJU01000027.1"/>
</dbReference>
<dbReference type="PANTHER" id="PTHR36923:SF3">
    <property type="entry name" value="FERREDOXIN"/>
    <property type="match status" value="1"/>
</dbReference>
<protein>
    <submittedName>
        <fullName evidence="8">Ferredoxin</fullName>
    </submittedName>
</protein>
<evidence type="ECO:0000313" key="9">
    <source>
        <dbReference type="Proteomes" id="UP000247781"/>
    </source>
</evidence>
<keyword evidence="4" id="KW-0249">Electron transport</keyword>
<comment type="caution">
    <text evidence="8">The sequence shown here is derived from an EMBL/GenBank/DDBJ whole genome shotgun (WGS) entry which is preliminary data.</text>
</comment>
<dbReference type="InterPro" id="IPR051269">
    <property type="entry name" value="Fe-S_cluster_ET"/>
</dbReference>
<evidence type="ECO:0000256" key="6">
    <source>
        <dbReference type="ARBA" id="ARBA00023014"/>
    </source>
</evidence>
<evidence type="ECO:0000256" key="7">
    <source>
        <dbReference type="ARBA" id="ARBA00023291"/>
    </source>
</evidence>
<dbReference type="SUPFAM" id="SSF54862">
    <property type="entry name" value="4Fe-4S ferredoxins"/>
    <property type="match status" value="1"/>
</dbReference>
<evidence type="ECO:0000313" key="8">
    <source>
        <dbReference type="EMBL" id="PXX01678.1"/>
    </source>
</evidence>
<evidence type="ECO:0000256" key="4">
    <source>
        <dbReference type="ARBA" id="ARBA00022982"/>
    </source>
</evidence>
<dbReference type="AlphaFoldDB" id="A0A318HG30"/>
<keyword evidence="2" id="KW-0813">Transport</keyword>
<dbReference type="PANTHER" id="PTHR36923">
    <property type="entry name" value="FERREDOXIN"/>
    <property type="match status" value="1"/>
</dbReference>
<comment type="cofactor">
    <cofactor evidence="1">
        <name>[3Fe-4S] cluster</name>
        <dbReference type="ChEBI" id="CHEBI:21137"/>
    </cofactor>
</comment>
<keyword evidence="3" id="KW-0479">Metal-binding</keyword>
<keyword evidence="5" id="KW-0408">Iron</keyword>
<dbReference type="Pfam" id="PF13459">
    <property type="entry name" value="Fer4_15"/>
    <property type="match status" value="1"/>
</dbReference>
<evidence type="ECO:0000256" key="2">
    <source>
        <dbReference type="ARBA" id="ARBA00022448"/>
    </source>
</evidence>
<reference evidence="9" key="1">
    <citation type="submission" date="2018-05" db="EMBL/GenBank/DDBJ databases">
        <authorList>
            <person name="Deangelis K."/>
            <person name="Huntemann M."/>
            <person name="Clum A."/>
            <person name="Pillay M."/>
            <person name="Palaniappan K."/>
            <person name="Varghese N."/>
            <person name="Mikhailova N."/>
            <person name="Stamatis D."/>
            <person name="Reddy T."/>
            <person name="Daum C."/>
            <person name="Shapiro N."/>
            <person name="Ivanova N."/>
            <person name="Kyrpides N."/>
            <person name="Woyke T."/>
        </authorList>
    </citation>
    <scope>NUCLEOTIDE SEQUENCE [LARGE SCALE GENOMIC DNA]</scope>
    <source>
        <strain evidence="9">GAS496</strain>
    </source>
</reference>
<dbReference type="EMBL" id="QJJU01000027">
    <property type="protein sequence ID" value="PXX01678.1"/>
    <property type="molecule type" value="Genomic_DNA"/>
</dbReference>
<dbReference type="Proteomes" id="UP000247781">
    <property type="component" value="Unassembled WGS sequence"/>
</dbReference>
<name>A0A318HG30_9MYCO</name>
<keyword evidence="7" id="KW-0003">3Fe-4S</keyword>